<dbReference type="InterPro" id="IPR027443">
    <property type="entry name" value="IPNS-like_sf"/>
</dbReference>
<dbReference type="Pfam" id="PF07350">
    <property type="entry name" value="Gig2-like"/>
    <property type="match status" value="1"/>
</dbReference>
<protein>
    <submittedName>
        <fullName evidence="2">DUF1479-domain-containing protein</fullName>
    </submittedName>
</protein>
<dbReference type="OrthoDB" id="8249012at2759"/>
<dbReference type="InterPro" id="IPR010856">
    <property type="entry name" value="Gig2-like"/>
</dbReference>
<keyword evidence="3" id="KW-1185">Reference proteome</keyword>
<evidence type="ECO:0000313" key="3">
    <source>
        <dbReference type="Proteomes" id="UP000807025"/>
    </source>
</evidence>
<feature type="region of interest" description="Disordered" evidence="1">
    <location>
        <begin position="20"/>
        <end position="49"/>
    </location>
</feature>
<sequence length="473" mass="53004">MSSGANRGLSAGRRSFEYLKGSNEGEMSQKGTPRIPCTTDSMTTRIKDTPASDPRFVAIKKDIASSHPAFKEQVTKAWAEIIAELDQVTKAIVSQGPLYIPEIKFSDLAGLDPKHIEEIRKKGCVVIRDLVDDDEAIKWKDDLKEFVKTNPGVEVVPRNHPIFYELYWTKPQLAARAHPNMLATSIWFNNLFHSKSAQKIDGVDTSAPLTYADRVRIRSPGPWPGALPPHVDGATLERWEEPNMRVCFKDILSGDWRSHDPYDLDGRLEALTSLYNRPNQCSVFRTFQGWLSMSNTGPKEGTIKFFPSVQVANAYTMLRPFFRPLVPVDSPDIWDAKNWVYDVESPEFPGIVDLDGGYYQRPTTKAHPHLRLEETLTSAPAVRPGDAVFWHCDVIHAVEVEHEGTQDSAVMYIPAVPTTPRNKAYVTAQYERFIEGLRPADFPQGPSERKFTGIGTPEDIVNAAGRQAMAIPV</sequence>
<comment type="caution">
    <text evidence="2">The sequence shown here is derived from an EMBL/GenBank/DDBJ whole genome shotgun (WGS) entry which is preliminary data.</text>
</comment>
<dbReference type="Proteomes" id="UP000807025">
    <property type="component" value="Unassembled WGS sequence"/>
</dbReference>
<dbReference type="EMBL" id="MU154529">
    <property type="protein sequence ID" value="KAF9500055.1"/>
    <property type="molecule type" value="Genomic_DNA"/>
</dbReference>
<reference evidence="2" key="1">
    <citation type="submission" date="2020-11" db="EMBL/GenBank/DDBJ databases">
        <authorList>
            <consortium name="DOE Joint Genome Institute"/>
            <person name="Ahrendt S."/>
            <person name="Riley R."/>
            <person name="Andreopoulos W."/>
            <person name="Labutti K."/>
            <person name="Pangilinan J."/>
            <person name="Ruiz-Duenas F.J."/>
            <person name="Barrasa J.M."/>
            <person name="Sanchez-Garcia M."/>
            <person name="Camarero S."/>
            <person name="Miyauchi S."/>
            <person name="Serrano A."/>
            <person name="Linde D."/>
            <person name="Babiker R."/>
            <person name="Drula E."/>
            <person name="Ayuso-Fernandez I."/>
            <person name="Pacheco R."/>
            <person name="Padilla G."/>
            <person name="Ferreira P."/>
            <person name="Barriuso J."/>
            <person name="Kellner H."/>
            <person name="Castanera R."/>
            <person name="Alfaro M."/>
            <person name="Ramirez L."/>
            <person name="Pisabarro A.G."/>
            <person name="Kuo A."/>
            <person name="Tritt A."/>
            <person name="Lipzen A."/>
            <person name="He G."/>
            <person name="Yan M."/>
            <person name="Ng V."/>
            <person name="Cullen D."/>
            <person name="Martin F."/>
            <person name="Rosso M.-N."/>
            <person name="Henrissat B."/>
            <person name="Hibbett D."/>
            <person name="Martinez A.T."/>
            <person name="Grigoriev I.V."/>
        </authorList>
    </citation>
    <scope>NUCLEOTIDE SEQUENCE</scope>
    <source>
        <strain evidence="2">ATCC 90797</strain>
    </source>
</reference>
<organism evidence="2 3">
    <name type="scientific">Pleurotus eryngii</name>
    <name type="common">Boletus of the steppes</name>
    <dbReference type="NCBI Taxonomy" id="5323"/>
    <lineage>
        <taxon>Eukaryota</taxon>
        <taxon>Fungi</taxon>
        <taxon>Dikarya</taxon>
        <taxon>Basidiomycota</taxon>
        <taxon>Agaricomycotina</taxon>
        <taxon>Agaricomycetes</taxon>
        <taxon>Agaricomycetidae</taxon>
        <taxon>Agaricales</taxon>
        <taxon>Pleurotineae</taxon>
        <taxon>Pleurotaceae</taxon>
        <taxon>Pleurotus</taxon>
    </lineage>
</organism>
<evidence type="ECO:0000256" key="1">
    <source>
        <dbReference type="SAM" id="MobiDB-lite"/>
    </source>
</evidence>
<dbReference type="PANTHER" id="PTHR30613:SF1">
    <property type="entry name" value="DUF1479 DOMAIN PROTEIN (AFU_ORTHOLOGUE AFUA_5G09280)"/>
    <property type="match status" value="1"/>
</dbReference>
<accession>A0A9P6A8A3</accession>
<dbReference type="SUPFAM" id="SSF51197">
    <property type="entry name" value="Clavaminate synthase-like"/>
    <property type="match status" value="1"/>
</dbReference>
<name>A0A9P6A8A3_PLEER</name>
<dbReference type="AlphaFoldDB" id="A0A9P6A8A3"/>
<dbReference type="PANTHER" id="PTHR30613">
    <property type="entry name" value="UNCHARACTERIZED PROTEIN YBIU-RELATED"/>
    <property type="match status" value="1"/>
</dbReference>
<gene>
    <name evidence="2" type="ORF">BDN71DRAFT_1441125</name>
</gene>
<dbReference type="Gene3D" id="2.60.120.330">
    <property type="entry name" value="B-lactam Antibiotic, Isopenicillin N Synthase, Chain"/>
    <property type="match status" value="1"/>
</dbReference>
<proteinExistence type="predicted"/>
<evidence type="ECO:0000313" key="2">
    <source>
        <dbReference type="EMBL" id="KAF9500055.1"/>
    </source>
</evidence>